<evidence type="ECO:0000313" key="2">
    <source>
        <dbReference type="EMBL" id="KAF2020975.1"/>
    </source>
</evidence>
<dbReference type="Proteomes" id="UP000799778">
    <property type="component" value="Unassembled WGS sequence"/>
</dbReference>
<feature type="signal peptide" evidence="1">
    <location>
        <begin position="1"/>
        <end position="20"/>
    </location>
</feature>
<organism evidence="2 3">
    <name type="scientific">Aaosphaeria arxii CBS 175.79</name>
    <dbReference type="NCBI Taxonomy" id="1450172"/>
    <lineage>
        <taxon>Eukaryota</taxon>
        <taxon>Fungi</taxon>
        <taxon>Dikarya</taxon>
        <taxon>Ascomycota</taxon>
        <taxon>Pezizomycotina</taxon>
        <taxon>Dothideomycetes</taxon>
        <taxon>Pleosporomycetidae</taxon>
        <taxon>Pleosporales</taxon>
        <taxon>Pleosporales incertae sedis</taxon>
        <taxon>Aaosphaeria</taxon>
    </lineage>
</organism>
<dbReference type="RefSeq" id="XP_033389314.1">
    <property type="nucleotide sequence ID" value="XM_033526511.1"/>
</dbReference>
<sequence>MRCASLASILLSVLAVSIDAAPQPEHSVKRKAGDPCPKPGVVWCQDNLVHTCSDVFRIETPGMTCAQKEKREIEKRKVNDPCDKINVSWCQDNQVLFCWQVPERQYGLIRPTGLTCDQ</sequence>
<evidence type="ECO:0000256" key="1">
    <source>
        <dbReference type="SAM" id="SignalP"/>
    </source>
</evidence>
<protein>
    <submittedName>
        <fullName evidence="2">Uncharacterized protein</fullName>
    </submittedName>
</protein>
<name>A0A6A5Y5Z0_9PLEO</name>
<accession>A0A6A5Y5Z0</accession>
<keyword evidence="3" id="KW-1185">Reference proteome</keyword>
<proteinExistence type="predicted"/>
<feature type="chain" id="PRO_5025376081" evidence="1">
    <location>
        <begin position="21"/>
        <end position="118"/>
    </location>
</feature>
<gene>
    <name evidence="2" type="ORF">BU24DRAFT_416649</name>
</gene>
<dbReference type="AlphaFoldDB" id="A0A6A5Y5Z0"/>
<reference evidence="2" key="1">
    <citation type="journal article" date="2020" name="Stud. Mycol.">
        <title>101 Dothideomycetes genomes: a test case for predicting lifestyles and emergence of pathogens.</title>
        <authorList>
            <person name="Haridas S."/>
            <person name="Albert R."/>
            <person name="Binder M."/>
            <person name="Bloem J."/>
            <person name="Labutti K."/>
            <person name="Salamov A."/>
            <person name="Andreopoulos B."/>
            <person name="Baker S."/>
            <person name="Barry K."/>
            <person name="Bills G."/>
            <person name="Bluhm B."/>
            <person name="Cannon C."/>
            <person name="Castanera R."/>
            <person name="Culley D."/>
            <person name="Daum C."/>
            <person name="Ezra D."/>
            <person name="Gonzalez J."/>
            <person name="Henrissat B."/>
            <person name="Kuo A."/>
            <person name="Liang C."/>
            <person name="Lipzen A."/>
            <person name="Lutzoni F."/>
            <person name="Magnuson J."/>
            <person name="Mondo S."/>
            <person name="Nolan M."/>
            <person name="Ohm R."/>
            <person name="Pangilinan J."/>
            <person name="Park H.-J."/>
            <person name="Ramirez L."/>
            <person name="Alfaro M."/>
            <person name="Sun H."/>
            <person name="Tritt A."/>
            <person name="Yoshinaga Y."/>
            <person name="Zwiers L.-H."/>
            <person name="Turgeon B."/>
            <person name="Goodwin S."/>
            <person name="Spatafora J."/>
            <person name="Crous P."/>
            <person name="Grigoriev I."/>
        </authorList>
    </citation>
    <scope>NUCLEOTIDE SEQUENCE</scope>
    <source>
        <strain evidence="2">CBS 175.79</strain>
    </source>
</reference>
<keyword evidence="1" id="KW-0732">Signal</keyword>
<evidence type="ECO:0000313" key="3">
    <source>
        <dbReference type="Proteomes" id="UP000799778"/>
    </source>
</evidence>
<dbReference type="EMBL" id="ML978066">
    <property type="protein sequence ID" value="KAF2020975.1"/>
    <property type="molecule type" value="Genomic_DNA"/>
</dbReference>
<dbReference type="GeneID" id="54283908"/>